<dbReference type="PANTHER" id="PTHR43580:SF2">
    <property type="entry name" value="CYTOKINE-LIKE NUCLEAR FACTOR N-PAC"/>
    <property type="match status" value="1"/>
</dbReference>
<comment type="caution">
    <text evidence="3">The sequence shown here is derived from an EMBL/GenBank/DDBJ whole genome shotgun (WGS) entry which is preliminary data.</text>
</comment>
<evidence type="ECO:0000259" key="2">
    <source>
        <dbReference type="Pfam" id="PF09130"/>
    </source>
</evidence>
<keyword evidence="4" id="KW-1185">Reference proteome</keyword>
<dbReference type="PANTHER" id="PTHR43580">
    <property type="entry name" value="OXIDOREDUCTASE GLYR1-RELATED"/>
    <property type="match status" value="1"/>
</dbReference>
<dbReference type="InterPro" id="IPR013328">
    <property type="entry name" value="6PGD_dom2"/>
</dbReference>
<dbReference type="Pfam" id="PF03446">
    <property type="entry name" value="NAD_binding_2"/>
    <property type="match status" value="1"/>
</dbReference>
<protein>
    <submittedName>
        <fullName evidence="3">NAD(P)-dependent oxidoreductase</fullName>
    </submittedName>
</protein>
<accession>A0A552UEX0</accession>
<proteinExistence type="predicted"/>
<dbReference type="InterPro" id="IPR015814">
    <property type="entry name" value="Pgluconate_DH_NAD-bd_C"/>
</dbReference>
<dbReference type="InterPro" id="IPR051265">
    <property type="entry name" value="HIBADH-related_NP60_sf"/>
</dbReference>
<dbReference type="OrthoDB" id="4333at2"/>
<evidence type="ECO:0000259" key="1">
    <source>
        <dbReference type="Pfam" id="PF03446"/>
    </source>
</evidence>
<evidence type="ECO:0000313" key="3">
    <source>
        <dbReference type="EMBL" id="TRW16788.1"/>
    </source>
</evidence>
<reference evidence="3 4" key="1">
    <citation type="submission" date="2019-07" db="EMBL/GenBank/DDBJ databases">
        <title>Novel species isolated from glacier.</title>
        <authorList>
            <person name="Liu Q."/>
            <person name="Xin Y.-H."/>
        </authorList>
    </citation>
    <scope>NUCLEOTIDE SEQUENCE [LARGE SCALE GENOMIC DNA]</scope>
    <source>
        <strain evidence="3 4">LB1R16</strain>
    </source>
</reference>
<feature type="domain" description="6-phosphogluconate dehydrogenase NADP-binding" evidence="1">
    <location>
        <begin position="5"/>
        <end position="145"/>
    </location>
</feature>
<gene>
    <name evidence="3" type="ORF">FMM06_00845</name>
</gene>
<dbReference type="GO" id="GO:0050661">
    <property type="term" value="F:NADP binding"/>
    <property type="evidence" value="ECO:0007669"/>
    <property type="project" value="InterPro"/>
</dbReference>
<feature type="domain" description="Phosphogluconate dehydrogenase NAD-binding putative C-terminal" evidence="2">
    <location>
        <begin position="194"/>
        <end position="259"/>
    </location>
</feature>
<dbReference type="EMBL" id="VJWA01000001">
    <property type="protein sequence ID" value="TRW16788.1"/>
    <property type="molecule type" value="Genomic_DNA"/>
</dbReference>
<dbReference type="InterPro" id="IPR006115">
    <property type="entry name" value="6PGDH_NADP-bd"/>
</dbReference>
<dbReference type="Proteomes" id="UP000317894">
    <property type="component" value="Unassembled WGS sequence"/>
</dbReference>
<dbReference type="InterPro" id="IPR036291">
    <property type="entry name" value="NAD(P)-bd_dom_sf"/>
</dbReference>
<dbReference type="AlphaFoldDB" id="A0A552UEX0"/>
<dbReference type="InterPro" id="IPR008927">
    <property type="entry name" value="6-PGluconate_DH-like_C_sf"/>
</dbReference>
<organism evidence="3 4">
    <name type="scientific">Glacieibacterium frigidum</name>
    <dbReference type="NCBI Taxonomy" id="2593303"/>
    <lineage>
        <taxon>Bacteria</taxon>
        <taxon>Pseudomonadati</taxon>
        <taxon>Pseudomonadota</taxon>
        <taxon>Alphaproteobacteria</taxon>
        <taxon>Sphingomonadales</taxon>
        <taxon>Sphingosinicellaceae</taxon>
        <taxon>Glacieibacterium</taxon>
    </lineage>
</organism>
<dbReference type="Pfam" id="PF09130">
    <property type="entry name" value="DUF1932"/>
    <property type="match status" value="1"/>
</dbReference>
<dbReference type="SUPFAM" id="SSF51735">
    <property type="entry name" value="NAD(P)-binding Rossmann-fold domains"/>
    <property type="match status" value="1"/>
</dbReference>
<dbReference type="SUPFAM" id="SSF48179">
    <property type="entry name" value="6-phosphogluconate dehydrogenase C-terminal domain-like"/>
    <property type="match status" value="1"/>
</dbReference>
<name>A0A552UEX0_9SPHN</name>
<dbReference type="Gene3D" id="3.40.50.720">
    <property type="entry name" value="NAD(P)-binding Rossmann-like Domain"/>
    <property type="match status" value="1"/>
</dbReference>
<sequence>MTAHVAMIGCGEAGLAFAGAPGRCGSVTAFDIQTDDPARRDAKLAEYRGAGVTAAMTVAEALAGAGVVLSLVTADQALNAAQSAAPRISPGALYLDLNSVAPATKRAAAAVIDTAGGRYVDVAVMAPVHPKRLGVPLLVSGAHAAAAVDALRAIGFTSLKLIAGDTGAAASVKMIRSVVIKGVEALTAECMIAAARAGVVAEVLAALGEDWATRADYNLDRMMVHGLRRAAEMDEVAATLEGLGVVPSMTRATAKRQRELGALGLGHVAGLDAKLEALAA</sequence>
<dbReference type="Gene3D" id="1.10.1040.10">
    <property type="entry name" value="N-(1-d-carboxylethyl)-l-norvaline Dehydrogenase, domain 2"/>
    <property type="match status" value="1"/>
</dbReference>
<evidence type="ECO:0000313" key="4">
    <source>
        <dbReference type="Proteomes" id="UP000317894"/>
    </source>
</evidence>